<reference evidence="2 3" key="1">
    <citation type="journal article" date="2019" name="Sci. Rep.">
        <title>Orb-weaving spider Araneus ventricosus genome elucidates the spidroin gene catalogue.</title>
        <authorList>
            <person name="Kono N."/>
            <person name="Nakamura H."/>
            <person name="Ohtoshi R."/>
            <person name="Moran D.A.P."/>
            <person name="Shinohara A."/>
            <person name="Yoshida Y."/>
            <person name="Fujiwara M."/>
            <person name="Mori M."/>
            <person name="Tomita M."/>
            <person name="Arakawa K."/>
        </authorList>
    </citation>
    <scope>NUCLEOTIDE SEQUENCE [LARGE SCALE GENOMIC DNA]</scope>
</reference>
<feature type="region of interest" description="Disordered" evidence="1">
    <location>
        <begin position="66"/>
        <end position="96"/>
    </location>
</feature>
<comment type="caution">
    <text evidence="2">The sequence shown here is derived from an EMBL/GenBank/DDBJ whole genome shotgun (WGS) entry which is preliminary data.</text>
</comment>
<feature type="compositionally biased region" description="Polar residues" evidence="1">
    <location>
        <begin position="68"/>
        <end position="89"/>
    </location>
</feature>
<evidence type="ECO:0008006" key="4">
    <source>
        <dbReference type="Google" id="ProtNLM"/>
    </source>
</evidence>
<proteinExistence type="predicted"/>
<evidence type="ECO:0000313" key="3">
    <source>
        <dbReference type="Proteomes" id="UP000499080"/>
    </source>
</evidence>
<accession>A0A4Y1ZXR9</accession>
<evidence type="ECO:0000256" key="1">
    <source>
        <dbReference type="SAM" id="MobiDB-lite"/>
    </source>
</evidence>
<dbReference type="Proteomes" id="UP000499080">
    <property type="component" value="Unassembled WGS sequence"/>
</dbReference>
<sequence>MTVKCVLCAEEHDSRTCPNKRNPEFTPKCANCGGPHTASYRGCPNFPKIKKVTPEKTFASVLKERRQLSTTATKPQNQEIQTATTSGDTDTGLPPSQELANIPLPAEFQINKEELADLFRFLKQMQLILAKVPNVKQTLAEMEKTEDPYNKIFILSEEMNGT</sequence>
<dbReference type="EMBL" id="BGPR01154493">
    <property type="protein sequence ID" value="GBL71842.1"/>
    <property type="molecule type" value="Genomic_DNA"/>
</dbReference>
<dbReference type="AlphaFoldDB" id="A0A4Y1ZXR9"/>
<name>A0A4Y1ZXR9_ARAVE</name>
<protein>
    <recommendedName>
        <fullName evidence="4">Pre-C2HC domain-containing protein</fullName>
    </recommendedName>
</protein>
<evidence type="ECO:0000313" key="2">
    <source>
        <dbReference type="EMBL" id="GBL71842.1"/>
    </source>
</evidence>
<keyword evidence="3" id="KW-1185">Reference proteome</keyword>
<organism evidence="2 3">
    <name type="scientific">Araneus ventricosus</name>
    <name type="common">Orbweaver spider</name>
    <name type="synonym">Epeira ventricosa</name>
    <dbReference type="NCBI Taxonomy" id="182803"/>
    <lineage>
        <taxon>Eukaryota</taxon>
        <taxon>Metazoa</taxon>
        <taxon>Ecdysozoa</taxon>
        <taxon>Arthropoda</taxon>
        <taxon>Chelicerata</taxon>
        <taxon>Arachnida</taxon>
        <taxon>Araneae</taxon>
        <taxon>Araneomorphae</taxon>
        <taxon>Entelegynae</taxon>
        <taxon>Araneoidea</taxon>
        <taxon>Araneidae</taxon>
        <taxon>Araneus</taxon>
    </lineage>
</organism>
<gene>
    <name evidence="2" type="ORF">AVEN_209218_1</name>
</gene>